<dbReference type="Proteomes" id="UP000758603">
    <property type="component" value="Unassembled WGS sequence"/>
</dbReference>
<evidence type="ECO:0000313" key="2">
    <source>
        <dbReference type="Proteomes" id="UP000758603"/>
    </source>
</evidence>
<proteinExistence type="predicted"/>
<sequence>MYLWRIRSTPHPQFGMTPRVHRKDPGLYPGLYPNNPMVCKVERGDILREVALLDMHLIPLKPI</sequence>
<dbReference type="EMBL" id="JAGPXC010000003">
    <property type="protein sequence ID" value="KAH6655003.1"/>
    <property type="molecule type" value="Genomic_DNA"/>
</dbReference>
<dbReference type="GeneID" id="70131269"/>
<comment type="caution">
    <text evidence="1">The sequence shown here is derived from an EMBL/GenBank/DDBJ whole genome shotgun (WGS) entry which is preliminary data.</text>
</comment>
<dbReference type="RefSeq" id="XP_045959268.1">
    <property type="nucleotide sequence ID" value="XM_046102377.1"/>
</dbReference>
<evidence type="ECO:0000313" key="1">
    <source>
        <dbReference type="EMBL" id="KAH6655003.1"/>
    </source>
</evidence>
<name>A0A9P8UMV8_9PEZI</name>
<organism evidence="1 2">
    <name type="scientific">Truncatella angustata</name>
    <dbReference type="NCBI Taxonomy" id="152316"/>
    <lineage>
        <taxon>Eukaryota</taxon>
        <taxon>Fungi</taxon>
        <taxon>Dikarya</taxon>
        <taxon>Ascomycota</taxon>
        <taxon>Pezizomycotina</taxon>
        <taxon>Sordariomycetes</taxon>
        <taxon>Xylariomycetidae</taxon>
        <taxon>Amphisphaeriales</taxon>
        <taxon>Sporocadaceae</taxon>
        <taxon>Truncatella</taxon>
    </lineage>
</organism>
<keyword evidence="2" id="KW-1185">Reference proteome</keyword>
<reference evidence="1" key="1">
    <citation type="journal article" date="2021" name="Nat. Commun.">
        <title>Genetic determinants of endophytism in the Arabidopsis root mycobiome.</title>
        <authorList>
            <person name="Mesny F."/>
            <person name="Miyauchi S."/>
            <person name="Thiergart T."/>
            <person name="Pickel B."/>
            <person name="Atanasova L."/>
            <person name="Karlsson M."/>
            <person name="Huettel B."/>
            <person name="Barry K.W."/>
            <person name="Haridas S."/>
            <person name="Chen C."/>
            <person name="Bauer D."/>
            <person name="Andreopoulos W."/>
            <person name="Pangilinan J."/>
            <person name="LaButti K."/>
            <person name="Riley R."/>
            <person name="Lipzen A."/>
            <person name="Clum A."/>
            <person name="Drula E."/>
            <person name="Henrissat B."/>
            <person name="Kohler A."/>
            <person name="Grigoriev I.V."/>
            <person name="Martin F.M."/>
            <person name="Hacquard S."/>
        </authorList>
    </citation>
    <scope>NUCLEOTIDE SEQUENCE</scope>
    <source>
        <strain evidence="1">MPI-SDFR-AT-0073</strain>
    </source>
</reference>
<dbReference type="AlphaFoldDB" id="A0A9P8UMV8"/>
<protein>
    <submittedName>
        <fullName evidence="1">Uncharacterized protein</fullName>
    </submittedName>
</protein>
<accession>A0A9P8UMV8</accession>
<gene>
    <name evidence="1" type="ORF">BKA67DRAFT_559210</name>
</gene>